<dbReference type="Pfam" id="PF04002">
    <property type="entry name" value="RadC"/>
    <property type="match status" value="1"/>
</dbReference>
<dbReference type="NCBIfam" id="TIGR00608">
    <property type="entry name" value="radc"/>
    <property type="match status" value="1"/>
</dbReference>
<evidence type="ECO:0000313" key="8">
    <source>
        <dbReference type="Proteomes" id="UP000182264"/>
    </source>
</evidence>
<dbReference type="PROSITE" id="PS50249">
    <property type="entry name" value="MPN"/>
    <property type="match status" value="1"/>
</dbReference>
<evidence type="ECO:0000256" key="5">
    <source>
        <dbReference type="ARBA" id="ARBA00023049"/>
    </source>
</evidence>
<protein>
    <submittedName>
        <fullName evidence="7">DNA repair protein RadC</fullName>
    </submittedName>
</protein>
<keyword evidence="8" id="KW-1185">Reference proteome</keyword>
<dbReference type="GO" id="GO:0006508">
    <property type="term" value="P:proteolysis"/>
    <property type="evidence" value="ECO:0007669"/>
    <property type="project" value="UniProtKB-KW"/>
</dbReference>
<dbReference type="STRING" id="29542.A6070_12355"/>
<dbReference type="InterPro" id="IPR001405">
    <property type="entry name" value="UPF0758"/>
</dbReference>
<dbReference type="EMBL" id="CP015518">
    <property type="protein sequence ID" value="APG24243.1"/>
    <property type="molecule type" value="Genomic_DNA"/>
</dbReference>
<keyword evidence="5" id="KW-0482">Metalloprotease</keyword>
<name>A0A1L3GE68_SYNAC</name>
<evidence type="ECO:0000313" key="7">
    <source>
        <dbReference type="EMBL" id="APG24243.1"/>
    </source>
</evidence>
<evidence type="ECO:0000256" key="4">
    <source>
        <dbReference type="ARBA" id="ARBA00022833"/>
    </source>
</evidence>
<keyword evidence="3" id="KW-0378">Hydrolase</keyword>
<organism evidence="7 8">
    <name type="scientific">Syntrophotalea acetylenica</name>
    <name type="common">Pelobacter acetylenicus</name>
    <dbReference type="NCBI Taxonomy" id="29542"/>
    <lineage>
        <taxon>Bacteria</taxon>
        <taxon>Pseudomonadati</taxon>
        <taxon>Thermodesulfobacteriota</taxon>
        <taxon>Desulfuromonadia</taxon>
        <taxon>Desulfuromonadales</taxon>
        <taxon>Syntrophotaleaceae</taxon>
        <taxon>Syntrophotalea</taxon>
    </lineage>
</organism>
<evidence type="ECO:0000256" key="2">
    <source>
        <dbReference type="ARBA" id="ARBA00022723"/>
    </source>
</evidence>
<keyword evidence="4" id="KW-0862">Zinc</keyword>
<sequence>MTIETLFGPEVDHKKRGALRLKVIRPIYESLKVAEVAADYLDNMALSSSAQIAELFGFLSRETKEHFLALHLNSKNRLICLEIVSIGSLSAAMVHPREVFKSALLSSAAALIFLHNHPSGDPSPSSEDLEITKRLQQAGELLGIRVLDHLVLGGSDFHSFADRGQM</sequence>
<keyword evidence="1" id="KW-0645">Protease</keyword>
<proteinExistence type="predicted"/>
<dbReference type="AlphaFoldDB" id="A0A1L3GE68"/>
<dbReference type="CDD" id="cd08071">
    <property type="entry name" value="MPN_DUF2466"/>
    <property type="match status" value="1"/>
</dbReference>
<keyword evidence="2" id="KW-0479">Metal-binding</keyword>
<evidence type="ECO:0000256" key="1">
    <source>
        <dbReference type="ARBA" id="ARBA00022670"/>
    </source>
</evidence>
<dbReference type="PANTHER" id="PTHR30471">
    <property type="entry name" value="DNA REPAIR PROTEIN RADC"/>
    <property type="match status" value="1"/>
</dbReference>
<dbReference type="InterPro" id="IPR037518">
    <property type="entry name" value="MPN"/>
</dbReference>
<dbReference type="GO" id="GO:0008237">
    <property type="term" value="F:metallopeptidase activity"/>
    <property type="evidence" value="ECO:0007669"/>
    <property type="project" value="UniProtKB-KW"/>
</dbReference>
<dbReference type="PROSITE" id="PS01302">
    <property type="entry name" value="UPF0758"/>
    <property type="match status" value="1"/>
</dbReference>
<dbReference type="PANTHER" id="PTHR30471:SF3">
    <property type="entry name" value="UPF0758 PROTEIN YEES-RELATED"/>
    <property type="match status" value="1"/>
</dbReference>
<gene>
    <name evidence="7" type="ORF">A7E75_03730</name>
</gene>
<evidence type="ECO:0000256" key="3">
    <source>
        <dbReference type="ARBA" id="ARBA00022801"/>
    </source>
</evidence>
<feature type="domain" description="MPN" evidence="6">
    <location>
        <begin position="44"/>
        <end position="166"/>
    </location>
</feature>
<dbReference type="RefSeq" id="WP_072286067.1">
    <property type="nucleotide sequence ID" value="NZ_CP015455.1"/>
</dbReference>
<dbReference type="Proteomes" id="UP000182264">
    <property type="component" value="Chromosome"/>
</dbReference>
<dbReference type="OrthoDB" id="9804482at2"/>
<reference evidence="7 8" key="1">
    <citation type="journal article" date="2017" name="Genome Announc.">
        <title>Complete Genome Sequences of Two Acetylene-Fermenting Pelobacter acetylenicus Strains.</title>
        <authorList>
            <person name="Sutton J.M."/>
            <person name="Baesman S.M."/>
            <person name="Fierst J.L."/>
            <person name="Poret-Peterson A.T."/>
            <person name="Oremland R.S."/>
            <person name="Dunlap D.S."/>
            <person name="Akob D.M."/>
        </authorList>
    </citation>
    <scope>NUCLEOTIDE SEQUENCE [LARGE SCALE GENOMIC DNA]</scope>
    <source>
        <strain evidence="7 8">DSM 3247</strain>
    </source>
</reference>
<dbReference type="KEGG" id="pace:A6070_12355"/>
<dbReference type="Gene3D" id="3.40.140.10">
    <property type="entry name" value="Cytidine Deaminase, domain 2"/>
    <property type="match status" value="1"/>
</dbReference>
<dbReference type="InterPro" id="IPR020891">
    <property type="entry name" value="UPF0758_CS"/>
</dbReference>
<evidence type="ECO:0000259" key="6">
    <source>
        <dbReference type="PROSITE" id="PS50249"/>
    </source>
</evidence>
<dbReference type="InterPro" id="IPR025657">
    <property type="entry name" value="RadC_JAB"/>
</dbReference>
<accession>A0A1L3GE68</accession>
<dbReference type="GO" id="GO:0046872">
    <property type="term" value="F:metal ion binding"/>
    <property type="evidence" value="ECO:0007669"/>
    <property type="project" value="UniProtKB-KW"/>
</dbReference>